<sequence>MPSTLTPAPSNLETQVKKEANDNHLSDGEPKIEATEATTDEPLRIYIDLCDSDDENSQREQEKERDKRQRMETRTRNIDNWLLATTSAYQDPSLRRATPPSTRSSPPPVIPHSPSSSAFSEYLDKLLGPDFARKNRESPSTTMTTAPSRGNNGVAPRASRKKRNKFKADLNLSGPCDRCKARKINCVNTSKTNRKICDSCSSTHTACLRNGQRRQLLYRRPGDKTSQTSSSSSYSKPAQKHAKAASSSQHRLFDDHRRVSKGSNHRSSVRQRANVGPTLIRTPDTESDESEHLGHSNNVDLPTADEGSEHDPAESSDPPCKKGVAPLQASSSRSPNNDLPSLPQPTTLSKPQEPGKSAFDAYTVNLLKDVRLALERVRGSLSDPSALLAFEPTLALLQEGFDEVPQASAPLLARTLSSLERIKEQCVRRDIGRDDVSQKAAIWLTQTLIDRCLSYIATLIDSN</sequence>
<evidence type="ECO:0000256" key="1">
    <source>
        <dbReference type="SAM" id="MobiDB-lite"/>
    </source>
</evidence>
<feature type="region of interest" description="Disordered" evidence="1">
    <location>
        <begin position="212"/>
        <end position="356"/>
    </location>
</feature>
<gene>
    <name evidence="2" type="ORF">SPSC_04122</name>
</gene>
<protein>
    <recommendedName>
        <fullName evidence="3">Zn(2)-C6 fungal-type domain-containing protein</fullName>
    </recommendedName>
</protein>
<accession>A0A127Z3L4</accession>
<dbReference type="OrthoDB" id="10598354at2759"/>
<reference evidence="2" key="1">
    <citation type="submission" date="2014-06" db="EMBL/GenBank/DDBJ databases">
        <authorList>
            <person name="Ju J."/>
            <person name="Zhang J."/>
        </authorList>
    </citation>
    <scope>NUCLEOTIDE SEQUENCE</scope>
    <source>
        <strain evidence="2">SscI8</strain>
    </source>
</reference>
<feature type="compositionally biased region" description="Polar residues" evidence="1">
    <location>
        <begin position="138"/>
        <end position="151"/>
    </location>
</feature>
<name>A0A127Z3L4_9BASI</name>
<dbReference type="EMBL" id="LK056677">
    <property type="protein sequence ID" value="CDR88295.1"/>
    <property type="molecule type" value="Genomic_DNA"/>
</dbReference>
<feature type="region of interest" description="Disordered" evidence="1">
    <location>
        <begin position="131"/>
        <end position="172"/>
    </location>
</feature>
<dbReference type="AlphaFoldDB" id="A0A127Z3L4"/>
<feature type="region of interest" description="Disordered" evidence="1">
    <location>
        <begin position="18"/>
        <end position="117"/>
    </location>
</feature>
<evidence type="ECO:0000313" key="2">
    <source>
        <dbReference type="EMBL" id="CDR88295.1"/>
    </source>
</evidence>
<feature type="compositionally biased region" description="Low complexity" evidence="1">
    <location>
        <begin position="95"/>
        <end position="104"/>
    </location>
</feature>
<evidence type="ECO:0008006" key="3">
    <source>
        <dbReference type="Google" id="ProtNLM"/>
    </source>
</evidence>
<feature type="compositionally biased region" description="Basic and acidic residues" evidence="1">
    <location>
        <begin position="18"/>
        <end position="34"/>
    </location>
</feature>
<organism evidence="2">
    <name type="scientific">Sporisorium scitamineum</name>
    <dbReference type="NCBI Taxonomy" id="49012"/>
    <lineage>
        <taxon>Eukaryota</taxon>
        <taxon>Fungi</taxon>
        <taxon>Dikarya</taxon>
        <taxon>Basidiomycota</taxon>
        <taxon>Ustilaginomycotina</taxon>
        <taxon>Ustilaginomycetes</taxon>
        <taxon>Ustilaginales</taxon>
        <taxon>Ustilaginaceae</taxon>
        <taxon>Sporisorium</taxon>
    </lineage>
</organism>
<feature type="compositionally biased region" description="Basic and acidic residues" evidence="1">
    <location>
        <begin position="56"/>
        <end position="77"/>
    </location>
</feature>
<feature type="compositionally biased region" description="Basic residues" evidence="1">
    <location>
        <begin position="258"/>
        <end position="269"/>
    </location>
</feature>
<feature type="compositionally biased region" description="Polar residues" evidence="1">
    <location>
        <begin position="328"/>
        <end position="350"/>
    </location>
</feature>
<feature type="compositionally biased region" description="Low complexity" evidence="1">
    <location>
        <begin position="225"/>
        <end position="237"/>
    </location>
</feature>
<proteinExistence type="predicted"/>